<reference evidence="3 6" key="2">
    <citation type="submission" date="2017-04" db="EMBL/GenBank/DDBJ databases">
        <title>The genome sequence of Weissella cibaria isolated from wild Drosophila.</title>
        <authorList>
            <person name="Ricks N.J."/>
            <person name="Carroll C."/>
            <person name="Walters A."/>
            <person name="Newell P.D."/>
            <person name="Chaston J.M."/>
        </authorList>
    </citation>
    <scope>NUCLEOTIDE SEQUENCE [LARGE SCALE GENOMIC DNA]</scope>
    <source>
        <strain evidence="3 6">DmW_103</strain>
    </source>
</reference>
<evidence type="ECO:0000313" key="8">
    <source>
        <dbReference type="Proteomes" id="UP000320012"/>
    </source>
</evidence>
<dbReference type="KEGG" id="wcb:AO080_02500"/>
<evidence type="ECO:0000313" key="2">
    <source>
        <dbReference type="EMBL" id="KIU25789.1"/>
    </source>
</evidence>
<dbReference type="OrthoDB" id="2146056at2"/>
<evidence type="ECO:0000313" key="6">
    <source>
        <dbReference type="Proteomes" id="UP000193588"/>
    </source>
</evidence>
<dbReference type="Proteomes" id="UP000320012">
    <property type="component" value="Unassembled WGS sequence"/>
</dbReference>
<evidence type="ECO:0000313" key="5">
    <source>
        <dbReference type="Proteomes" id="UP000032289"/>
    </source>
</evidence>
<dbReference type="EMBL" id="JWHT01000001">
    <property type="protein sequence ID" value="KIU25789.1"/>
    <property type="molecule type" value="Genomic_DNA"/>
</dbReference>
<protein>
    <submittedName>
        <fullName evidence="2">Uncharacterized protein</fullName>
    </submittedName>
</protein>
<name>A0A0D1KMN6_9LACO</name>
<dbReference type="RefSeq" id="WP_043940459.1">
    <property type="nucleotide sequence ID" value="NZ_CABJFA010000003.1"/>
</dbReference>
<dbReference type="EMBL" id="VNHC01000002">
    <property type="protein sequence ID" value="TVV28430.1"/>
    <property type="molecule type" value="Genomic_DNA"/>
</dbReference>
<dbReference type="InterPro" id="IPR045425">
    <property type="entry name" value="DUF6508"/>
</dbReference>
<evidence type="ECO:0000313" key="7">
    <source>
        <dbReference type="Proteomes" id="UP000244870"/>
    </source>
</evidence>
<reference evidence="4 8" key="4">
    <citation type="submission" date="2019-07" db="EMBL/GenBank/DDBJ databases">
        <title>Genome sequence of Weissella cibaria GK1.</title>
        <authorList>
            <person name="Choi H.-J."/>
        </authorList>
    </citation>
    <scope>NUCLEOTIDE SEQUENCE [LARGE SCALE GENOMIC DNA]</scope>
    <source>
        <strain evidence="4 8">GK1</strain>
    </source>
</reference>
<dbReference type="Proteomes" id="UP000032289">
    <property type="component" value="Unassembled WGS sequence"/>
</dbReference>
<organism evidence="2 5">
    <name type="scientific">Weissella cibaria</name>
    <dbReference type="NCBI Taxonomy" id="137591"/>
    <lineage>
        <taxon>Bacteria</taxon>
        <taxon>Bacillati</taxon>
        <taxon>Bacillota</taxon>
        <taxon>Bacilli</taxon>
        <taxon>Lactobacillales</taxon>
        <taxon>Lactobacillaceae</taxon>
        <taxon>Weissella</taxon>
    </lineage>
</organism>
<dbReference type="Proteomes" id="UP000244870">
    <property type="component" value="Chromosome"/>
</dbReference>
<dbReference type="EMBL" id="CP020928">
    <property type="protein sequence ID" value="AWF96713.1"/>
    <property type="molecule type" value="Genomic_DNA"/>
</dbReference>
<sequence>MAKEHPFDFKKWDAFLAEIEGKEIPWVMGAVADGHPQYDPRMIELAKAFEWSDFFDKNFDRTLKQKGHQELPEEEVDEISRTGSDFRDVRAVASVVIYGERRLEGMWAAMTEKGILRRLLQRLDSLTPDDFPGPNY</sequence>
<evidence type="ECO:0000313" key="3">
    <source>
        <dbReference type="EMBL" id="OSP90377.1"/>
    </source>
</evidence>
<dbReference type="Pfam" id="PF20118">
    <property type="entry name" value="DUF6508"/>
    <property type="match status" value="1"/>
</dbReference>
<reference evidence="2 5" key="1">
    <citation type="journal article" date="2015" name="Microbiology (Mosc.)">
        <title>Genomics of the Weissella cibaria species with an examination of its metabolic traits.</title>
        <authorList>
            <person name="Lynch K.M."/>
            <person name="Lucid A."/>
            <person name="Arendt E.K."/>
            <person name="Sleator R.D."/>
            <person name="Lucey B."/>
            <person name="Coffey A."/>
        </authorList>
    </citation>
    <scope>NUCLEOTIDE SEQUENCE [LARGE SCALE GENOMIC DNA]</scope>
    <source>
        <strain evidence="2 5">AB3b</strain>
    </source>
</reference>
<evidence type="ECO:0000313" key="4">
    <source>
        <dbReference type="EMBL" id="TVV28430.1"/>
    </source>
</evidence>
<dbReference type="PATRIC" id="fig|137591.24.peg.57"/>
<dbReference type="Proteomes" id="UP000193588">
    <property type="component" value="Unassembled WGS sequence"/>
</dbReference>
<reference evidence="1 7" key="3">
    <citation type="submission" date="2017-04" db="EMBL/GenBank/DDBJ databases">
        <title>Weissella cibaria strain m2 complete genome.</title>
        <authorList>
            <person name="Pan Q."/>
            <person name="Tan M."/>
            <person name="Yao F."/>
            <person name="Su S."/>
        </authorList>
    </citation>
    <scope>NUCLEOTIDE SEQUENCE [LARGE SCALE GENOMIC DNA]</scope>
    <source>
        <strain evidence="1 7">M2</strain>
    </source>
</reference>
<proteinExistence type="predicted"/>
<evidence type="ECO:0000313" key="1">
    <source>
        <dbReference type="EMBL" id="AWF96713.1"/>
    </source>
</evidence>
<gene>
    <name evidence="2" type="ORF">ab3b_00055</name>
    <name evidence="1" type="ORF">B6254_2367</name>
    <name evidence="3" type="ORF">B9D04_01075</name>
    <name evidence="4" type="ORF">FO435_11365</name>
</gene>
<dbReference type="AlphaFoldDB" id="A0A0D1KMN6"/>
<accession>A0A0D1KMN6</accession>
<dbReference type="EMBL" id="NDXJ01000002">
    <property type="protein sequence ID" value="OSP90377.1"/>
    <property type="molecule type" value="Genomic_DNA"/>
</dbReference>